<dbReference type="InterPro" id="IPR036734">
    <property type="entry name" value="Neur_chan_lig-bd_sf"/>
</dbReference>
<reference evidence="2" key="1">
    <citation type="submission" date="2016-10" db="EMBL/GenBank/DDBJ databases">
        <authorList>
            <person name="de Groot N.N."/>
        </authorList>
    </citation>
    <scope>NUCLEOTIDE SEQUENCE</scope>
</reference>
<evidence type="ECO:0008006" key="3">
    <source>
        <dbReference type="Google" id="ProtNLM"/>
    </source>
</evidence>
<keyword evidence="1" id="KW-1133">Transmembrane helix</keyword>
<dbReference type="GO" id="GO:0016020">
    <property type="term" value="C:membrane"/>
    <property type="evidence" value="ECO:0007669"/>
    <property type="project" value="InterPro"/>
</dbReference>
<dbReference type="EMBL" id="FPHM01000081">
    <property type="protein sequence ID" value="SFV63805.1"/>
    <property type="molecule type" value="Genomic_DNA"/>
</dbReference>
<sequence>MNKIYLIILITLSSLFANENTHKNTKTTPEFGIYITSLNELNTKKGSFDVIFWTWFLYNNKDYHPHKTVDITNLKSMQSFYELEAEEKENIKDENSLSKIWQTQKFKTTILHNWNLTEYPFDSHQLKIKFEDADFDYSQLTFTLDQENSKISKDLKLDGWIIEKLELIERENIMETTFGDPAIQGSHSSYSEVTAIISITRDGLRSFINIFAPIYLAFFLSWLGYFIKEAYTMKMTLFLSSIFMLIGNKNIIDSTTPISSDITLLDKVQFRINTNNAKK</sequence>
<proteinExistence type="predicted"/>
<gene>
    <name evidence="2" type="ORF">MNB_SV-13-1665</name>
</gene>
<evidence type="ECO:0000313" key="2">
    <source>
        <dbReference type="EMBL" id="SFV63805.1"/>
    </source>
</evidence>
<accession>A0A1W1CDL3</accession>
<feature type="transmembrane region" description="Helical" evidence="1">
    <location>
        <begin position="207"/>
        <end position="227"/>
    </location>
</feature>
<dbReference type="Gene3D" id="2.70.170.10">
    <property type="entry name" value="Neurotransmitter-gated ion-channel ligand-binding domain"/>
    <property type="match status" value="1"/>
</dbReference>
<name>A0A1W1CDL3_9ZZZZ</name>
<dbReference type="InterPro" id="IPR006201">
    <property type="entry name" value="Neur_channel"/>
</dbReference>
<keyword evidence="1" id="KW-0472">Membrane</keyword>
<dbReference type="AlphaFoldDB" id="A0A1W1CDL3"/>
<dbReference type="PANTHER" id="PTHR18945">
    <property type="entry name" value="NEUROTRANSMITTER GATED ION CHANNEL"/>
    <property type="match status" value="1"/>
</dbReference>
<dbReference type="GO" id="GO:0004888">
    <property type="term" value="F:transmembrane signaling receptor activity"/>
    <property type="evidence" value="ECO:0007669"/>
    <property type="project" value="InterPro"/>
</dbReference>
<evidence type="ECO:0000256" key="1">
    <source>
        <dbReference type="SAM" id="Phobius"/>
    </source>
</evidence>
<organism evidence="2">
    <name type="scientific">hydrothermal vent metagenome</name>
    <dbReference type="NCBI Taxonomy" id="652676"/>
    <lineage>
        <taxon>unclassified sequences</taxon>
        <taxon>metagenomes</taxon>
        <taxon>ecological metagenomes</taxon>
    </lineage>
</organism>
<dbReference type="SUPFAM" id="SSF63712">
    <property type="entry name" value="Nicotinic receptor ligand binding domain-like"/>
    <property type="match status" value="1"/>
</dbReference>
<protein>
    <recommendedName>
        <fullName evidence="3">Neurotransmitter-gated ion-channel ligand-binding domain-containing protein</fullName>
    </recommendedName>
</protein>
<keyword evidence="1" id="KW-0812">Transmembrane</keyword>
<dbReference type="GO" id="GO:0005230">
    <property type="term" value="F:extracellular ligand-gated monoatomic ion channel activity"/>
    <property type="evidence" value="ECO:0007669"/>
    <property type="project" value="InterPro"/>
</dbReference>